<sequence>MILHFQGGELYVNNTLLLPVSICTLLWMDVHSTAMQSSVMTVKHTQLTVNQHTAHS</sequence>
<dbReference type="EMBL" id="CATNWA010015911">
    <property type="protein sequence ID" value="CAI9588023.1"/>
    <property type="molecule type" value="Genomic_DNA"/>
</dbReference>
<proteinExistence type="predicted"/>
<evidence type="ECO:0000313" key="2">
    <source>
        <dbReference type="Proteomes" id="UP001162483"/>
    </source>
</evidence>
<reference evidence="1" key="1">
    <citation type="submission" date="2023-05" db="EMBL/GenBank/DDBJ databases">
        <authorList>
            <person name="Stuckert A."/>
        </authorList>
    </citation>
    <scope>NUCLEOTIDE SEQUENCE</scope>
</reference>
<gene>
    <name evidence="1" type="ORF">SPARVUS_LOCUS10690257</name>
</gene>
<accession>A0ABN9ETZ6</accession>
<dbReference type="Proteomes" id="UP001162483">
    <property type="component" value="Unassembled WGS sequence"/>
</dbReference>
<comment type="caution">
    <text evidence="1">The sequence shown here is derived from an EMBL/GenBank/DDBJ whole genome shotgun (WGS) entry which is preliminary data.</text>
</comment>
<organism evidence="1 2">
    <name type="scientific">Staurois parvus</name>
    <dbReference type="NCBI Taxonomy" id="386267"/>
    <lineage>
        <taxon>Eukaryota</taxon>
        <taxon>Metazoa</taxon>
        <taxon>Chordata</taxon>
        <taxon>Craniata</taxon>
        <taxon>Vertebrata</taxon>
        <taxon>Euteleostomi</taxon>
        <taxon>Amphibia</taxon>
        <taxon>Batrachia</taxon>
        <taxon>Anura</taxon>
        <taxon>Neobatrachia</taxon>
        <taxon>Ranoidea</taxon>
        <taxon>Ranidae</taxon>
        <taxon>Staurois</taxon>
    </lineage>
</organism>
<name>A0ABN9ETZ6_9NEOB</name>
<evidence type="ECO:0000313" key="1">
    <source>
        <dbReference type="EMBL" id="CAI9588023.1"/>
    </source>
</evidence>
<keyword evidence="2" id="KW-1185">Reference proteome</keyword>
<protein>
    <submittedName>
        <fullName evidence="1">Uncharacterized protein</fullName>
    </submittedName>
</protein>